<dbReference type="EMBL" id="PUHR01000061">
    <property type="protein sequence ID" value="KAG0668675.1"/>
    <property type="molecule type" value="Genomic_DNA"/>
</dbReference>
<feature type="compositionally biased region" description="Low complexity" evidence="1">
    <location>
        <begin position="18"/>
        <end position="48"/>
    </location>
</feature>
<sequence>MQKTNHYLSEMSHENTGMPQQHPMFQQQQSQQPNQQQQQQQRQMTQGQRTSYDSNVNSMVNPVPISFSEKVPSFEDPVTMRARLKLDYMKSFQDDSHFYPEFPSYQNVTKNQYSSHLPMNNFNNIQLQQQQQQQTMFANEQQNNIFNRSTTPTNNANYLNQKQYGQKLSDRENLLSLLAQKSLEKQQFQHQQQQQQQQQYPKQTKRPNSQHYYQHQQQGDPYLVN</sequence>
<dbReference type="OrthoDB" id="10413000at2759"/>
<accession>A0A9P6WCM4</accession>
<feature type="compositionally biased region" description="Low complexity" evidence="1">
    <location>
        <begin position="186"/>
        <end position="199"/>
    </location>
</feature>
<feature type="compositionally biased region" description="Polar residues" evidence="1">
    <location>
        <begin position="49"/>
        <end position="58"/>
    </location>
</feature>
<keyword evidence="3" id="KW-1185">Reference proteome</keyword>
<comment type="caution">
    <text evidence="2">The sequence shown here is derived from an EMBL/GenBank/DDBJ whole genome shotgun (WGS) entry which is preliminary data.</text>
</comment>
<organism evidence="2 3">
    <name type="scientific">Maudiozyma exigua</name>
    <name type="common">Yeast</name>
    <name type="synonym">Kazachstania exigua</name>
    <dbReference type="NCBI Taxonomy" id="34358"/>
    <lineage>
        <taxon>Eukaryota</taxon>
        <taxon>Fungi</taxon>
        <taxon>Dikarya</taxon>
        <taxon>Ascomycota</taxon>
        <taxon>Saccharomycotina</taxon>
        <taxon>Saccharomycetes</taxon>
        <taxon>Saccharomycetales</taxon>
        <taxon>Saccharomycetaceae</taxon>
        <taxon>Maudiozyma</taxon>
    </lineage>
</organism>
<dbReference type="Proteomes" id="UP000750334">
    <property type="component" value="Unassembled WGS sequence"/>
</dbReference>
<evidence type="ECO:0000313" key="2">
    <source>
        <dbReference type="EMBL" id="KAG0668675.1"/>
    </source>
</evidence>
<feature type="region of interest" description="Disordered" evidence="1">
    <location>
        <begin position="1"/>
        <end position="58"/>
    </location>
</feature>
<dbReference type="AlphaFoldDB" id="A0A9P6WCM4"/>
<feature type="compositionally biased region" description="Polar residues" evidence="1">
    <location>
        <begin position="200"/>
        <end position="219"/>
    </location>
</feature>
<evidence type="ECO:0000313" key="3">
    <source>
        <dbReference type="Proteomes" id="UP000750334"/>
    </source>
</evidence>
<evidence type="ECO:0000256" key="1">
    <source>
        <dbReference type="SAM" id="MobiDB-lite"/>
    </source>
</evidence>
<feature type="region of interest" description="Disordered" evidence="1">
    <location>
        <begin position="186"/>
        <end position="225"/>
    </location>
</feature>
<proteinExistence type="predicted"/>
<protein>
    <submittedName>
        <fullName evidence="2">Acid phosphatase det1</fullName>
    </submittedName>
</protein>
<name>A0A9P6WCM4_MAUEX</name>
<gene>
    <name evidence="2" type="primary">DET1_2</name>
    <name evidence="2" type="ORF">C6P45_004517</name>
</gene>
<reference evidence="2 3" key="1">
    <citation type="submission" date="2020-11" db="EMBL/GenBank/DDBJ databases">
        <title>Kefir isolates.</title>
        <authorList>
            <person name="Marcisauskas S."/>
            <person name="Kim Y."/>
            <person name="Blasche S."/>
        </authorList>
    </citation>
    <scope>NUCLEOTIDE SEQUENCE [LARGE SCALE GENOMIC DNA]</scope>
    <source>
        <strain evidence="2 3">OG2</strain>
    </source>
</reference>